<dbReference type="KEGG" id="prz:GZH47_02420"/>
<organism evidence="1 2">
    <name type="scientific">Paenibacillus rhizovicinus</name>
    <dbReference type="NCBI Taxonomy" id="2704463"/>
    <lineage>
        <taxon>Bacteria</taxon>
        <taxon>Bacillati</taxon>
        <taxon>Bacillota</taxon>
        <taxon>Bacilli</taxon>
        <taxon>Bacillales</taxon>
        <taxon>Paenibacillaceae</taxon>
        <taxon>Paenibacillus</taxon>
    </lineage>
</organism>
<name>A0A6C0NVP2_9BACL</name>
<keyword evidence="2" id="KW-1185">Reference proteome</keyword>
<dbReference type="RefSeq" id="WP_162638372.1">
    <property type="nucleotide sequence ID" value="NZ_CP048286.1"/>
</dbReference>
<evidence type="ECO:0000313" key="2">
    <source>
        <dbReference type="Proteomes" id="UP000479114"/>
    </source>
</evidence>
<dbReference type="Proteomes" id="UP000479114">
    <property type="component" value="Chromosome"/>
</dbReference>
<evidence type="ECO:0000313" key="1">
    <source>
        <dbReference type="EMBL" id="QHW29803.1"/>
    </source>
</evidence>
<gene>
    <name evidence="1" type="ORF">GZH47_02420</name>
</gene>
<accession>A0A6C0NVP2</accession>
<protein>
    <recommendedName>
        <fullName evidence="3">Exosporium protein C</fullName>
    </recommendedName>
</protein>
<proteinExistence type="predicted"/>
<evidence type="ECO:0008006" key="3">
    <source>
        <dbReference type="Google" id="ProtNLM"/>
    </source>
</evidence>
<sequence>MPFTTGWITNTRDFGTAATNIVVNLKNADQANGATIILEILGSPDGSSFAPIYAQSVILAPNSNQALVFFIAGNVSYEVQYEVIVSQSNNVVITVFGINEFGNLVTNQRYVPSEFTFIDQLSPLA</sequence>
<dbReference type="EMBL" id="CP048286">
    <property type="protein sequence ID" value="QHW29803.1"/>
    <property type="molecule type" value="Genomic_DNA"/>
</dbReference>
<reference evidence="1 2" key="1">
    <citation type="submission" date="2020-02" db="EMBL/GenBank/DDBJ databases">
        <title>Paenibacillus sp. nov., isolated from rhizosphere soil of tomato.</title>
        <authorList>
            <person name="Weon H.-Y."/>
            <person name="Lee S.A."/>
        </authorList>
    </citation>
    <scope>NUCLEOTIDE SEQUENCE [LARGE SCALE GENOMIC DNA]</scope>
    <source>
        <strain evidence="1 2">14171R-81</strain>
    </source>
</reference>
<dbReference type="AlphaFoldDB" id="A0A6C0NVP2"/>